<feature type="modified residue" description="Phosphohistidine" evidence="1">
    <location>
        <position position="66"/>
    </location>
</feature>
<dbReference type="Proteomes" id="UP000184287">
    <property type="component" value="Unassembled WGS sequence"/>
</dbReference>
<evidence type="ECO:0000313" key="4">
    <source>
        <dbReference type="Proteomes" id="UP000184287"/>
    </source>
</evidence>
<dbReference type="InterPro" id="IPR036641">
    <property type="entry name" value="HPT_dom_sf"/>
</dbReference>
<evidence type="ECO:0000256" key="1">
    <source>
        <dbReference type="PROSITE-ProRule" id="PRU00110"/>
    </source>
</evidence>
<dbReference type="InterPro" id="IPR008207">
    <property type="entry name" value="Sig_transdc_His_kin_Hpt_dom"/>
</dbReference>
<evidence type="ECO:0000259" key="2">
    <source>
        <dbReference type="PROSITE" id="PS50894"/>
    </source>
</evidence>
<dbReference type="EMBL" id="FQUQ01000004">
    <property type="protein sequence ID" value="SHG14274.1"/>
    <property type="molecule type" value="Genomic_DNA"/>
</dbReference>
<evidence type="ECO:0000313" key="3">
    <source>
        <dbReference type="EMBL" id="SHG14274.1"/>
    </source>
</evidence>
<dbReference type="SUPFAM" id="SSF47226">
    <property type="entry name" value="Histidine-containing phosphotransfer domain, HPT domain"/>
    <property type="match status" value="1"/>
</dbReference>
<reference evidence="4" key="1">
    <citation type="submission" date="2016-11" db="EMBL/GenBank/DDBJ databases">
        <authorList>
            <person name="Varghese N."/>
            <person name="Submissions S."/>
        </authorList>
    </citation>
    <scope>NUCLEOTIDE SEQUENCE [LARGE SCALE GENOMIC DNA]</scope>
    <source>
        <strain evidence="4">DSM 16990</strain>
    </source>
</reference>
<dbReference type="Gene3D" id="1.20.120.160">
    <property type="entry name" value="HPT domain"/>
    <property type="match status" value="1"/>
</dbReference>
<dbReference type="GO" id="GO:0000160">
    <property type="term" value="P:phosphorelay signal transduction system"/>
    <property type="evidence" value="ECO:0007669"/>
    <property type="project" value="InterPro"/>
</dbReference>
<keyword evidence="4" id="KW-1185">Reference proteome</keyword>
<accession>A0A1M5HEA8</accession>
<gene>
    <name evidence="3" type="ORF">SAMN04488522_104628</name>
</gene>
<dbReference type="OrthoDB" id="7478530at2"/>
<keyword evidence="1" id="KW-0597">Phosphoprotein</keyword>
<dbReference type="STRING" id="288992.SAMN04488522_104628"/>
<feature type="domain" description="HPt" evidence="2">
    <location>
        <begin position="27"/>
        <end position="124"/>
    </location>
</feature>
<dbReference type="GO" id="GO:0004672">
    <property type="term" value="F:protein kinase activity"/>
    <property type="evidence" value="ECO:0007669"/>
    <property type="project" value="UniProtKB-ARBA"/>
</dbReference>
<dbReference type="RefSeq" id="WP_073233325.1">
    <property type="nucleotide sequence ID" value="NZ_FQUQ01000004.1"/>
</dbReference>
<dbReference type="PROSITE" id="PS50894">
    <property type="entry name" value="HPT"/>
    <property type="match status" value="1"/>
</dbReference>
<sequence>MSASATGIPGNYQLIDLSYIELLSNGDKAFEKEIVQIFIEQIPQDLALMKAHFAAGDFNQLKQSTHYMLPSISIFGLENRLKVELEALEALESAYKVLKRHLETVTKVCNKAREEAITLLHSYA</sequence>
<protein>
    <recommendedName>
        <fullName evidence="2">HPt domain-containing protein</fullName>
    </recommendedName>
</protein>
<dbReference type="AlphaFoldDB" id="A0A1M5HEA8"/>
<proteinExistence type="predicted"/>
<name>A0A1M5HEA8_9SPHI</name>
<organism evidence="3 4">
    <name type="scientific">Pedobacter caeni</name>
    <dbReference type="NCBI Taxonomy" id="288992"/>
    <lineage>
        <taxon>Bacteria</taxon>
        <taxon>Pseudomonadati</taxon>
        <taxon>Bacteroidota</taxon>
        <taxon>Sphingobacteriia</taxon>
        <taxon>Sphingobacteriales</taxon>
        <taxon>Sphingobacteriaceae</taxon>
        <taxon>Pedobacter</taxon>
    </lineage>
</organism>